<protein>
    <recommendedName>
        <fullName evidence="3">LOB domain-containing protein</fullName>
    </recommendedName>
</protein>
<dbReference type="AlphaFoldDB" id="A0A3L6Q7S8"/>
<evidence type="ECO:0000256" key="1">
    <source>
        <dbReference type="ARBA" id="ARBA00005474"/>
    </source>
</evidence>
<evidence type="ECO:0000313" key="4">
    <source>
        <dbReference type="EMBL" id="RLM74191.1"/>
    </source>
</evidence>
<proteinExistence type="inferred from homology"/>
<reference evidence="5" key="1">
    <citation type="journal article" date="2019" name="Nat. Commun.">
        <title>The genome of broomcorn millet.</title>
        <authorList>
            <person name="Zou C."/>
            <person name="Miki D."/>
            <person name="Li D."/>
            <person name="Tang Q."/>
            <person name="Xiao L."/>
            <person name="Rajput S."/>
            <person name="Deng P."/>
            <person name="Jia W."/>
            <person name="Huang R."/>
            <person name="Zhang M."/>
            <person name="Sun Y."/>
            <person name="Hu J."/>
            <person name="Fu X."/>
            <person name="Schnable P.S."/>
            <person name="Li F."/>
            <person name="Zhang H."/>
            <person name="Feng B."/>
            <person name="Zhu X."/>
            <person name="Liu R."/>
            <person name="Schnable J.C."/>
            <person name="Zhu J.-K."/>
            <person name="Zhang H."/>
        </authorList>
    </citation>
    <scope>NUCLEOTIDE SEQUENCE [LARGE SCALE GENOMIC DNA]</scope>
</reference>
<evidence type="ECO:0000259" key="3">
    <source>
        <dbReference type="PROSITE" id="PS50891"/>
    </source>
</evidence>
<accession>A0A3L6Q7S8</accession>
<dbReference type="PANTHER" id="PTHR31301:SF191">
    <property type="entry name" value="LOB DOMAIN-CONTAINING PROTEIN"/>
    <property type="match status" value="1"/>
</dbReference>
<comment type="caution">
    <text evidence="4">The sequence shown here is derived from an EMBL/GenBank/DDBJ whole genome shotgun (WGS) entry which is preliminary data.</text>
</comment>
<dbReference type="STRING" id="4540.A0A3L6Q7S8"/>
<evidence type="ECO:0000256" key="2">
    <source>
        <dbReference type="SAM" id="MobiDB-lite"/>
    </source>
</evidence>
<organism evidence="4 5">
    <name type="scientific">Panicum miliaceum</name>
    <name type="common">Proso millet</name>
    <name type="synonym">Broomcorn millet</name>
    <dbReference type="NCBI Taxonomy" id="4540"/>
    <lineage>
        <taxon>Eukaryota</taxon>
        <taxon>Viridiplantae</taxon>
        <taxon>Streptophyta</taxon>
        <taxon>Embryophyta</taxon>
        <taxon>Tracheophyta</taxon>
        <taxon>Spermatophyta</taxon>
        <taxon>Magnoliopsida</taxon>
        <taxon>Liliopsida</taxon>
        <taxon>Poales</taxon>
        <taxon>Poaceae</taxon>
        <taxon>PACMAD clade</taxon>
        <taxon>Panicoideae</taxon>
        <taxon>Panicodae</taxon>
        <taxon>Paniceae</taxon>
        <taxon>Panicinae</taxon>
        <taxon>Panicum</taxon>
        <taxon>Panicum sect. Panicum</taxon>
    </lineage>
</organism>
<gene>
    <name evidence="4" type="ORF">C2845_PM15G07920</name>
</gene>
<feature type="region of interest" description="Disordered" evidence="2">
    <location>
        <begin position="182"/>
        <end position="213"/>
    </location>
</feature>
<dbReference type="PROSITE" id="PS50891">
    <property type="entry name" value="LOB"/>
    <property type="match status" value="1"/>
</dbReference>
<feature type="region of interest" description="Disordered" evidence="2">
    <location>
        <begin position="232"/>
        <end position="269"/>
    </location>
</feature>
<evidence type="ECO:0000313" key="5">
    <source>
        <dbReference type="Proteomes" id="UP000275267"/>
    </source>
</evidence>
<dbReference type="EMBL" id="PQIB02000013">
    <property type="protein sequence ID" value="RLM74191.1"/>
    <property type="molecule type" value="Genomic_DNA"/>
</dbReference>
<keyword evidence="5" id="KW-1185">Reference proteome</keyword>
<feature type="compositionally biased region" description="Low complexity" evidence="2">
    <location>
        <begin position="28"/>
        <end position="67"/>
    </location>
</feature>
<dbReference type="Proteomes" id="UP000275267">
    <property type="component" value="Unassembled WGS sequence"/>
</dbReference>
<sequence>MSTPPAPQGAPTWSPPSGGAIASKSEPDSPSSDGTSSPPAPATGSSSIASSSTPPPANRARAPAIPASGGGGSPPPGCAVCRHKRQRCPPGCDLAPYFPADDPDRFRSVLRVFGVKNLLRTLREVPRPRWDACVRTIVHESRMRLADPVRGCVGEIEDLEAQLVDTAVELEVLRRRQEAYRQARRRGLRLQPPNPSPGRADAASPRGGALSSRHVPWRTLEQCRCRVAVRSGDRSPAGLSPRHSQLAGQPAPRSPGRVPPRGGRGRPAIHGRREGWWFVRFVRARVGPRRGRCHAKRGRCRRELSFQAHNTSGAGRTSGSIGLRARPFCAHRQP</sequence>
<dbReference type="PANTHER" id="PTHR31301">
    <property type="entry name" value="LOB DOMAIN-CONTAINING PROTEIN 4-RELATED"/>
    <property type="match status" value="1"/>
</dbReference>
<dbReference type="InterPro" id="IPR004883">
    <property type="entry name" value="LOB"/>
</dbReference>
<feature type="region of interest" description="Disordered" evidence="2">
    <location>
        <begin position="1"/>
        <end position="74"/>
    </location>
</feature>
<dbReference type="OrthoDB" id="1893065at2759"/>
<comment type="similarity">
    <text evidence="1">Belongs to the LOB domain-containing protein family.</text>
</comment>
<dbReference type="Pfam" id="PF03195">
    <property type="entry name" value="LOB"/>
    <property type="match status" value="1"/>
</dbReference>
<feature type="domain" description="LOB" evidence="3">
    <location>
        <begin position="76"/>
        <end position="177"/>
    </location>
</feature>
<name>A0A3L6Q7S8_PANMI</name>